<keyword evidence="1 3" id="KW-0808">Transferase</keyword>
<dbReference type="EMBL" id="CP062983">
    <property type="protein sequence ID" value="QPC84192.1"/>
    <property type="molecule type" value="Genomic_DNA"/>
</dbReference>
<dbReference type="Gene3D" id="3.40.50.150">
    <property type="entry name" value="Vaccinia Virus protein VP39"/>
    <property type="match status" value="1"/>
</dbReference>
<evidence type="ECO:0000256" key="1">
    <source>
        <dbReference type="ARBA" id="ARBA00022679"/>
    </source>
</evidence>
<evidence type="ECO:0000259" key="2">
    <source>
        <dbReference type="Pfam" id="PF13649"/>
    </source>
</evidence>
<organism evidence="3 4">
    <name type="scientific">Phototrophicus methaneseepsis</name>
    <dbReference type="NCBI Taxonomy" id="2710758"/>
    <lineage>
        <taxon>Bacteria</taxon>
        <taxon>Bacillati</taxon>
        <taxon>Chloroflexota</taxon>
        <taxon>Candidatus Thermofontia</taxon>
        <taxon>Phototrophicales</taxon>
        <taxon>Phototrophicaceae</taxon>
        <taxon>Phototrophicus</taxon>
    </lineage>
</organism>
<sequence>MNPQTISRLNEVNRQFYETTATDFDATRGRAWSGWSEVLPLLPESLDVLDVGCGNGRFGLFLSSQRVQPFTYHGLDNNQALLDYAQAALEPVTHIKATLTLRDVVLTPPDRGTYSLVVLFGVIHHIPGAENRMRFMELLSRRVARGGLLVFASWRFYEYERFKGRIVPWPEDLDVEANDFLLDWRRGERALRYCHYVDDAEQRKLIDATGFTEVTTYRADGFTGDVNCYSILRRE</sequence>
<dbReference type="Proteomes" id="UP000594468">
    <property type="component" value="Chromosome"/>
</dbReference>
<dbReference type="GO" id="GO:0008168">
    <property type="term" value="F:methyltransferase activity"/>
    <property type="evidence" value="ECO:0007669"/>
    <property type="project" value="UniProtKB-KW"/>
</dbReference>
<dbReference type="KEGG" id="pmet:G4Y79_07415"/>
<gene>
    <name evidence="3" type="ORF">G4Y79_07415</name>
</gene>
<proteinExistence type="predicted"/>
<accession>A0A7S8IG21</accession>
<reference evidence="3 4" key="1">
    <citation type="submission" date="2020-02" db="EMBL/GenBank/DDBJ databases">
        <authorList>
            <person name="Zheng R.K."/>
            <person name="Sun C.M."/>
        </authorList>
    </citation>
    <scope>NUCLEOTIDE SEQUENCE [LARGE SCALE GENOMIC DNA]</scope>
    <source>
        <strain evidence="4">rifampicinis</strain>
    </source>
</reference>
<dbReference type="AlphaFoldDB" id="A0A7S8IG21"/>
<dbReference type="InterPro" id="IPR029063">
    <property type="entry name" value="SAM-dependent_MTases_sf"/>
</dbReference>
<evidence type="ECO:0000313" key="4">
    <source>
        <dbReference type="Proteomes" id="UP000594468"/>
    </source>
</evidence>
<evidence type="ECO:0000313" key="3">
    <source>
        <dbReference type="EMBL" id="QPC84192.1"/>
    </source>
</evidence>
<name>A0A7S8IG21_9CHLR</name>
<keyword evidence="4" id="KW-1185">Reference proteome</keyword>
<dbReference type="GO" id="GO:0032259">
    <property type="term" value="P:methylation"/>
    <property type="evidence" value="ECO:0007669"/>
    <property type="project" value="UniProtKB-KW"/>
</dbReference>
<protein>
    <submittedName>
        <fullName evidence="3">Class I SAM-dependent methyltransferase</fullName>
    </submittedName>
</protein>
<dbReference type="InterPro" id="IPR041698">
    <property type="entry name" value="Methyltransf_25"/>
</dbReference>
<dbReference type="CDD" id="cd02440">
    <property type="entry name" value="AdoMet_MTases"/>
    <property type="match status" value="1"/>
</dbReference>
<dbReference type="Pfam" id="PF13649">
    <property type="entry name" value="Methyltransf_25"/>
    <property type="match status" value="1"/>
</dbReference>
<dbReference type="RefSeq" id="WP_195172256.1">
    <property type="nucleotide sequence ID" value="NZ_CP062983.1"/>
</dbReference>
<feature type="domain" description="Methyltransferase" evidence="2">
    <location>
        <begin position="48"/>
        <end position="147"/>
    </location>
</feature>
<dbReference type="PANTHER" id="PTHR43861">
    <property type="entry name" value="TRANS-ACONITATE 2-METHYLTRANSFERASE-RELATED"/>
    <property type="match status" value="1"/>
</dbReference>
<dbReference type="SUPFAM" id="SSF53335">
    <property type="entry name" value="S-adenosyl-L-methionine-dependent methyltransferases"/>
    <property type="match status" value="1"/>
</dbReference>
<keyword evidence="3" id="KW-0489">Methyltransferase</keyword>